<reference evidence="1 2" key="1">
    <citation type="submission" date="2018-08" db="EMBL/GenBank/DDBJ databases">
        <title>A genome reference for cultivated species of the human gut microbiota.</title>
        <authorList>
            <person name="Zou Y."/>
            <person name="Xue W."/>
            <person name="Luo G."/>
        </authorList>
    </citation>
    <scope>NUCLEOTIDE SEQUENCE [LARGE SCALE GENOMIC DNA]</scope>
    <source>
        <strain evidence="1 2">AF14-49</strain>
    </source>
</reference>
<gene>
    <name evidence="1" type="ORF">DWW18_02320</name>
</gene>
<dbReference type="EMBL" id="QRZA01000002">
    <property type="protein sequence ID" value="RGV36270.1"/>
    <property type="molecule type" value="Genomic_DNA"/>
</dbReference>
<accession>A0A412X627</accession>
<evidence type="ECO:0000313" key="2">
    <source>
        <dbReference type="Proteomes" id="UP000283589"/>
    </source>
</evidence>
<dbReference type="InterPro" id="IPR033753">
    <property type="entry name" value="GCV_H/Fam206"/>
</dbReference>
<comment type="caution">
    <text evidence="1">The sequence shown here is derived from an EMBL/GenBank/DDBJ whole genome shotgun (WGS) entry which is preliminary data.</text>
</comment>
<sequence>MKKVFFFIQILFLIALFSGGNRNIEAGNVNMSSLPSQARDQAYYSQLEQSGNCYTKSHVWLKNGDNYIQVGISYNLVRAIGGAISCVIPAKAVDETFVKGELLAEIEGASGSTKLYAPCAGVVKGINPMIEFPYDMQSNQVWVYKCHLKRDQLETLMNDQEYIDYNK</sequence>
<evidence type="ECO:0000313" key="1">
    <source>
        <dbReference type="EMBL" id="RGV36270.1"/>
    </source>
</evidence>
<dbReference type="STRING" id="1121130.GCA_000519105_00224"/>
<organism evidence="1 2">
    <name type="scientific">Butyricimonas virosa</name>
    <dbReference type="NCBI Taxonomy" id="544645"/>
    <lineage>
        <taxon>Bacteria</taxon>
        <taxon>Pseudomonadati</taxon>
        <taxon>Bacteroidota</taxon>
        <taxon>Bacteroidia</taxon>
        <taxon>Bacteroidales</taxon>
        <taxon>Odoribacteraceae</taxon>
        <taxon>Butyricimonas</taxon>
    </lineage>
</organism>
<dbReference type="AlphaFoldDB" id="A0A412X627"/>
<dbReference type="Pfam" id="PF01597">
    <property type="entry name" value="GCV_H"/>
    <property type="match status" value="1"/>
</dbReference>
<protein>
    <recommendedName>
        <fullName evidence="3">Glycine cleavage system protein H</fullName>
    </recommendedName>
</protein>
<dbReference type="RefSeq" id="WP_118258495.1">
    <property type="nucleotide sequence ID" value="NZ_CALBWO010000039.1"/>
</dbReference>
<dbReference type="InterPro" id="IPR011053">
    <property type="entry name" value="Single_hybrid_motif"/>
</dbReference>
<dbReference type="SUPFAM" id="SSF51230">
    <property type="entry name" value="Single hybrid motif"/>
    <property type="match status" value="1"/>
</dbReference>
<name>A0A412X627_9BACT</name>
<evidence type="ECO:0008006" key="3">
    <source>
        <dbReference type="Google" id="ProtNLM"/>
    </source>
</evidence>
<dbReference type="Proteomes" id="UP000283589">
    <property type="component" value="Unassembled WGS sequence"/>
</dbReference>
<proteinExistence type="predicted"/>
<dbReference type="Gene3D" id="2.40.50.100">
    <property type="match status" value="1"/>
</dbReference>